<evidence type="ECO:0000313" key="1">
    <source>
        <dbReference type="EMBL" id="VDL93380.1"/>
    </source>
</evidence>
<dbReference type="AlphaFoldDB" id="A0A183SRZ7"/>
<name>A0A183SRZ7_SCHSO</name>
<organism evidence="3">
    <name type="scientific">Schistocephalus solidus</name>
    <name type="common">Tapeworm</name>
    <dbReference type="NCBI Taxonomy" id="70667"/>
    <lineage>
        <taxon>Eukaryota</taxon>
        <taxon>Metazoa</taxon>
        <taxon>Spiralia</taxon>
        <taxon>Lophotrochozoa</taxon>
        <taxon>Platyhelminthes</taxon>
        <taxon>Cestoda</taxon>
        <taxon>Eucestoda</taxon>
        <taxon>Diphyllobothriidea</taxon>
        <taxon>Diphyllobothriidae</taxon>
        <taxon>Schistocephalus</taxon>
    </lineage>
</organism>
<reference evidence="1 2" key="2">
    <citation type="submission" date="2018-11" db="EMBL/GenBank/DDBJ databases">
        <authorList>
            <consortium name="Pathogen Informatics"/>
        </authorList>
    </citation>
    <scope>NUCLEOTIDE SEQUENCE [LARGE SCALE GENOMIC DNA]</scope>
    <source>
        <strain evidence="1 2">NST_G2</strain>
    </source>
</reference>
<accession>A0A183SRZ7</accession>
<dbReference type="WBParaSite" id="SSLN_0000721401-mRNA-1">
    <property type="protein sequence ID" value="SSLN_0000721401-mRNA-1"/>
    <property type="gene ID" value="SSLN_0000721401"/>
</dbReference>
<gene>
    <name evidence="1" type="ORF">SSLN_LOCUS6995</name>
</gene>
<evidence type="ECO:0000313" key="3">
    <source>
        <dbReference type="WBParaSite" id="SSLN_0000721401-mRNA-1"/>
    </source>
</evidence>
<dbReference type="Proteomes" id="UP000275846">
    <property type="component" value="Unassembled WGS sequence"/>
</dbReference>
<proteinExistence type="predicted"/>
<dbReference type="EMBL" id="UYSU01033936">
    <property type="protein sequence ID" value="VDL93380.1"/>
    <property type="molecule type" value="Genomic_DNA"/>
</dbReference>
<evidence type="ECO:0000313" key="2">
    <source>
        <dbReference type="Proteomes" id="UP000275846"/>
    </source>
</evidence>
<reference evidence="3" key="1">
    <citation type="submission" date="2016-06" db="UniProtKB">
        <authorList>
            <consortium name="WormBaseParasite"/>
        </authorList>
    </citation>
    <scope>IDENTIFICATION</scope>
</reference>
<keyword evidence="2" id="KW-1185">Reference proteome</keyword>
<sequence>MLGKFATTRKSPFCAHTMLPGTGRALPFAVVELLIVIIWEMNRAILANIPTVNPSLNPPTTTNLTTGDHFACVPPSSVSGTVLPATTAASITAVTSIDTTSLTPTTAATTCQQPPFPLAVMTRF</sequence>
<protein>
    <submittedName>
        <fullName evidence="1 3">Uncharacterized protein</fullName>
    </submittedName>
</protein>